<dbReference type="InterPro" id="IPR012340">
    <property type="entry name" value="NA-bd_OB-fold"/>
</dbReference>
<reference evidence="5" key="2">
    <citation type="submission" date="2023-06" db="EMBL/GenBank/DDBJ databases">
        <authorList>
            <person name="Ma L."/>
            <person name="Liu K.-W."/>
            <person name="Li Z."/>
            <person name="Hsiao Y.-Y."/>
            <person name="Qi Y."/>
            <person name="Fu T."/>
            <person name="Tang G."/>
            <person name="Zhang D."/>
            <person name="Sun W.-H."/>
            <person name="Liu D.-K."/>
            <person name="Li Y."/>
            <person name="Chen G.-Z."/>
            <person name="Liu X.-D."/>
            <person name="Liao X.-Y."/>
            <person name="Jiang Y.-T."/>
            <person name="Yu X."/>
            <person name="Hao Y."/>
            <person name="Huang J."/>
            <person name="Zhao X.-W."/>
            <person name="Ke S."/>
            <person name="Chen Y.-Y."/>
            <person name="Wu W.-L."/>
            <person name="Hsu J.-L."/>
            <person name="Lin Y.-F."/>
            <person name="Huang M.-D."/>
            <person name="Li C.-Y."/>
            <person name="Huang L."/>
            <person name="Wang Z.-W."/>
            <person name="Zhao X."/>
            <person name="Zhong W.-Y."/>
            <person name="Peng D.-H."/>
            <person name="Ahmad S."/>
            <person name="Lan S."/>
            <person name="Zhang J.-S."/>
            <person name="Tsai W.-C."/>
            <person name="Van De Peer Y."/>
            <person name="Liu Z.-J."/>
        </authorList>
    </citation>
    <scope>NUCLEOTIDE SEQUENCE</scope>
    <source>
        <strain evidence="5">CP</strain>
        <tissue evidence="5">Leaves</tissue>
    </source>
</reference>
<feature type="domain" description="Cell division control protein 24 OB" evidence="4">
    <location>
        <begin position="25"/>
        <end position="155"/>
    </location>
</feature>
<keyword evidence="6" id="KW-1185">Reference proteome</keyword>
<evidence type="ECO:0008006" key="7">
    <source>
        <dbReference type="Google" id="ProtNLM"/>
    </source>
</evidence>
<feature type="domain" description="Cell division control protein 24 OB" evidence="2">
    <location>
        <begin position="398"/>
        <end position="480"/>
    </location>
</feature>
<dbReference type="EMBL" id="JAUJYO010000005">
    <property type="protein sequence ID" value="KAK1317138.1"/>
    <property type="molecule type" value="Genomic_DNA"/>
</dbReference>
<dbReference type="InterPro" id="IPR035203">
    <property type="entry name" value="Cdc24_OB3"/>
</dbReference>
<evidence type="ECO:0000259" key="2">
    <source>
        <dbReference type="Pfam" id="PF17244"/>
    </source>
</evidence>
<dbReference type="Pfam" id="PF17244">
    <property type="entry name" value="CDC24_OB3"/>
    <property type="match status" value="2"/>
</dbReference>
<dbReference type="Pfam" id="PF17246">
    <property type="entry name" value="CDC24_OB1"/>
    <property type="match status" value="1"/>
</dbReference>
<feature type="domain" description="Cell division control protein 24 OB" evidence="3">
    <location>
        <begin position="162"/>
        <end position="269"/>
    </location>
</feature>
<dbReference type="PANTHER" id="PTHR36033">
    <property type="entry name" value="NUCLEIC ACID-BINDING PROTEINS SUPERFAMILY"/>
    <property type="match status" value="1"/>
</dbReference>
<proteinExistence type="predicted"/>
<dbReference type="Proteomes" id="UP001180020">
    <property type="component" value="Unassembled WGS sequence"/>
</dbReference>
<sequence>MSSTSLQPIHYEDDNSAIVDGDDAFLGFIEHARSVLSSPPSPSEEEDQGTNGGDEVARGPCWSWIVSRVLKTCVAYSSGVTSAILLSDLFQAWNEQNKSMTSKRRSDHLIPSRNRHRRARLPNTVTMDSIHEKSFLSTNSVLEAVVLDVFLLPGTDIYMLNLGDLWSSNTIEIYLHRRYYNLVDLDHGILKKGREIFLTGCCLRTAAEGPGHTRLLPTEYMVVLLDEDQDDDAMLLGAQFCSDSFSSISLDAVQNGASYSFYARHDHFRKQITLIDNDGFKLKFLLWGEQVLLANFFSIGSMLALDRPYIANAVDCSIETSEEICLEYGSATQLYIVPFVQHKEQVMLASTQSRYQGSLLASSLDQTQSCKPSQVSLPCDSQGSINFSNYPFRIFVADLHNKMTGISLYGVVTNIYRERHTNDTTFSLTIEDTTGAIAVKLHFIRSWICLLFVRSFGRLGSGHTIFISGLTCSMTKTNRVRLDQVEHHHVTARFTHATCGNFVGEGSDGSVLCDFCRCTCHSETVRSFHLKVTIADESAKLTAWCSCQTAAEILQISPDEFYALPEDEQAMYLYTLENERYMVAIVNCKKGVDELGSSLNQGNDLITWEIARAMKCE</sequence>
<dbReference type="AlphaFoldDB" id="A0AAV9EY97"/>
<feature type="domain" description="Cell division control protein 24 OB" evidence="2">
    <location>
        <begin position="483"/>
        <end position="576"/>
    </location>
</feature>
<dbReference type="SUPFAM" id="SSF50249">
    <property type="entry name" value="Nucleic acid-binding proteins"/>
    <property type="match status" value="1"/>
</dbReference>
<organism evidence="5 6">
    <name type="scientific">Acorus calamus</name>
    <name type="common">Sweet flag</name>
    <dbReference type="NCBI Taxonomy" id="4465"/>
    <lineage>
        <taxon>Eukaryota</taxon>
        <taxon>Viridiplantae</taxon>
        <taxon>Streptophyta</taxon>
        <taxon>Embryophyta</taxon>
        <taxon>Tracheophyta</taxon>
        <taxon>Spermatophyta</taxon>
        <taxon>Magnoliopsida</taxon>
        <taxon>Liliopsida</taxon>
        <taxon>Acoraceae</taxon>
        <taxon>Acorus</taxon>
    </lineage>
</organism>
<evidence type="ECO:0000259" key="4">
    <source>
        <dbReference type="Pfam" id="PF17246"/>
    </source>
</evidence>
<reference evidence="5" key="1">
    <citation type="journal article" date="2023" name="Nat. Commun.">
        <title>Diploid and tetraploid genomes of Acorus and the evolution of monocots.</title>
        <authorList>
            <person name="Ma L."/>
            <person name="Liu K.W."/>
            <person name="Li Z."/>
            <person name="Hsiao Y.Y."/>
            <person name="Qi Y."/>
            <person name="Fu T."/>
            <person name="Tang G.D."/>
            <person name="Zhang D."/>
            <person name="Sun W.H."/>
            <person name="Liu D.K."/>
            <person name="Li Y."/>
            <person name="Chen G.Z."/>
            <person name="Liu X.D."/>
            <person name="Liao X.Y."/>
            <person name="Jiang Y.T."/>
            <person name="Yu X."/>
            <person name="Hao Y."/>
            <person name="Huang J."/>
            <person name="Zhao X.W."/>
            <person name="Ke S."/>
            <person name="Chen Y.Y."/>
            <person name="Wu W.L."/>
            <person name="Hsu J.L."/>
            <person name="Lin Y.F."/>
            <person name="Huang M.D."/>
            <person name="Li C.Y."/>
            <person name="Huang L."/>
            <person name="Wang Z.W."/>
            <person name="Zhao X."/>
            <person name="Zhong W.Y."/>
            <person name="Peng D.H."/>
            <person name="Ahmad S."/>
            <person name="Lan S."/>
            <person name="Zhang J.S."/>
            <person name="Tsai W.C."/>
            <person name="Van de Peer Y."/>
            <person name="Liu Z.J."/>
        </authorList>
    </citation>
    <scope>NUCLEOTIDE SEQUENCE</scope>
    <source>
        <strain evidence="5">CP</strain>
    </source>
</reference>
<dbReference type="InterPro" id="IPR035200">
    <property type="entry name" value="Cdc24_OB2"/>
</dbReference>
<comment type="caution">
    <text evidence="5">The sequence shown here is derived from an EMBL/GenBank/DDBJ whole genome shotgun (WGS) entry which is preliminary data.</text>
</comment>
<evidence type="ECO:0000256" key="1">
    <source>
        <dbReference type="SAM" id="MobiDB-lite"/>
    </source>
</evidence>
<dbReference type="PANTHER" id="PTHR36033:SF1">
    <property type="entry name" value="NUCLEIC ACID-BINDING PROTEINS SUPERFAMILY"/>
    <property type="match status" value="1"/>
</dbReference>
<evidence type="ECO:0000313" key="6">
    <source>
        <dbReference type="Proteomes" id="UP001180020"/>
    </source>
</evidence>
<protein>
    <recommendedName>
        <fullName evidence="7">Nucleic acid-binding protein</fullName>
    </recommendedName>
</protein>
<name>A0AAV9EY97_ACOCL</name>
<gene>
    <name evidence="5" type="ORF">QJS10_CPA05g00211</name>
</gene>
<feature type="region of interest" description="Disordered" evidence="1">
    <location>
        <begin position="35"/>
        <end position="55"/>
    </location>
</feature>
<dbReference type="InterPro" id="IPR035201">
    <property type="entry name" value="Cdc24_OB1"/>
</dbReference>
<dbReference type="Pfam" id="PF17245">
    <property type="entry name" value="CDC24_OB2"/>
    <property type="match status" value="1"/>
</dbReference>
<evidence type="ECO:0000259" key="3">
    <source>
        <dbReference type="Pfam" id="PF17245"/>
    </source>
</evidence>
<accession>A0AAV9EY97</accession>
<evidence type="ECO:0000313" key="5">
    <source>
        <dbReference type="EMBL" id="KAK1317138.1"/>
    </source>
</evidence>